<keyword evidence="1" id="KW-1133">Transmembrane helix</keyword>
<feature type="transmembrane region" description="Helical" evidence="1">
    <location>
        <begin position="125"/>
        <end position="150"/>
    </location>
</feature>
<evidence type="ECO:0000256" key="1">
    <source>
        <dbReference type="SAM" id="Phobius"/>
    </source>
</evidence>
<feature type="transmembrane region" description="Helical" evidence="1">
    <location>
        <begin position="61"/>
        <end position="78"/>
    </location>
</feature>
<reference evidence="2 3" key="1">
    <citation type="submission" date="2020-05" db="EMBL/GenBank/DDBJ databases">
        <authorList>
            <person name="Khan S.A."/>
            <person name="Jeon C.O."/>
            <person name="Chun B.H."/>
        </authorList>
    </citation>
    <scope>NUCLEOTIDE SEQUENCE [LARGE SCALE GENOMIC DNA]</scope>
    <source>
        <strain evidence="2 3">S1162</strain>
    </source>
</reference>
<feature type="transmembrane region" description="Helical" evidence="1">
    <location>
        <begin position="85"/>
        <end position="105"/>
    </location>
</feature>
<accession>A0ABX1W3E7</accession>
<keyword evidence="1" id="KW-0812">Transmembrane</keyword>
<feature type="transmembrane region" description="Helical" evidence="1">
    <location>
        <begin position="198"/>
        <end position="221"/>
    </location>
</feature>
<sequence>MTQKPIAFNLIKIKGSTDWKLLLFLVLFLDVKLAVKVVALAAIYLLNFNFKFGFRLKGSRLPLFYPLIIVLAVIGYLLNGRYTNLNYNLVFITGIGFWLVSILAIHQIKLTVERNTVAVINQTTVIFFIINTAVSLLNIGAIIVHTHALNPFTYRGEYQKYFISTGDFIKGLTFDSSITNSVINAFGVVYFLTRKNFLMTLVCMAVLLLTASNFINLLVIALRGSCLFLKATAIRKALSLFAGVLVVFMAKISPQNNDYALNTIKTALYKKPVISPWLVDNTIRITLRPDSTLTPEEKKEKIATLYLDSLYKAHTPKIVTNTLPAGVVTTPTGKIILPKPNLNLPGYQWLRSTPKEQTQLHDFVTAHERELPVSKPIHGAPPRENYGDETDLKFF</sequence>
<name>A0ABX1W3E7_9SPHI</name>
<organism evidence="2 3">
    <name type="scientific">Mucilaginibacter humi</name>
    <dbReference type="NCBI Taxonomy" id="2732510"/>
    <lineage>
        <taxon>Bacteria</taxon>
        <taxon>Pseudomonadati</taxon>
        <taxon>Bacteroidota</taxon>
        <taxon>Sphingobacteriia</taxon>
        <taxon>Sphingobacteriales</taxon>
        <taxon>Sphingobacteriaceae</taxon>
        <taxon>Mucilaginibacter</taxon>
    </lineage>
</organism>
<evidence type="ECO:0000313" key="3">
    <source>
        <dbReference type="Proteomes" id="UP000566071"/>
    </source>
</evidence>
<keyword evidence="3" id="KW-1185">Reference proteome</keyword>
<gene>
    <name evidence="2" type="ORF">HK413_11020</name>
</gene>
<dbReference type="RefSeq" id="WP_175270183.1">
    <property type="nucleotide sequence ID" value="NZ_JABFCR010000050.1"/>
</dbReference>
<dbReference type="EMBL" id="JABFCR010000050">
    <property type="protein sequence ID" value="NNU34508.1"/>
    <property type="molecule type" value="Genomic_DNA"/>
</dbReference>
<proteinExistence type="predicted"/>
<keyword evidence="1" id="KW-0472">Membrane</keyword>
<comment type="caution">
    <text evidence="2">The sequence shown here is derived from an EMBL/GenBank/DDBJ whole genome shotgun (WGS) entry which is preliminary data.</text>
</comment>
<feature type="transmembrane region" description="Helical" evidence="1">
    <location>
        <begin position="21"/>
        <end position="46"/>
    </location>
</feature>
<dbReference type="Proteomes" id="UP000566071">
    <property type="component" value="Unassembled WGS sequence"/>
</dbReference>
<protein>
    <submittedName>
        <fullName evidence="2">Uncharacterized protein</fullName>
    </submittedName>
</protein>
<evidence type="ECO:0000313" key="2">
    <source>
        <dbReference type="EMBL" id="NNU34508.1"/>
    </source>
</evidence>